<evidence type="ECO:0000313" key="3">
    <source>
        <dbReference type="Proteomes" id="UP000018936"/>
    </source>
</evidence>
<evidence type="ECO:0000256" key="1">
    <source>
        <dbReference type="SAM" id="MobiDB-lite"/>
    </source>
</evidence>
<dbReference type="AlphaFoldDB" id="V8N703"/>
<proteinExistence type="predicted"/>
<dbReference type="Proteomes" id="UP000018936">
    <property type="component" value="Unassembled WGS sequence"/>
</dbReference>
<dbReference type="EMBL" id="AZIM01007581">
    <property type="protein sequence ID" value="ETE57890.1"/>
    <property type="molecule type" value="Genomic_DNA"/>
</dbReference>
<comment type="caution">
    <text evidence="2">The sequence shown here is derived from an EMBL/GenBank/DDBJ whole genome shotgun (WGS) entry which is preliminary data.</text>
</comment>
<evidence type="ECO:0000313" key="2">
    <source>
        <dbReference type="EMBL" id="ETE57890.1"/>
    </source>
</evidence>
<accession>V8N703</accession>
<gene>
    <name evidence="2" type="ORF">L345_16392</name>
</gene>
<name>V8N703_OPHHA</name>
<feature type="compositionally biased region" description="Basic residues" evidence="1">
    <location>
        <begin position="30"/>
        <end position="47"/>
    </location>
</feature>
<keyword evidence="3" id="KW-1185">Reference proteome</keyword>
<sequence length="47" mass="5337">MLLQASAKIKPILSAAWEKNGAENITEGKGRKKKKQGKERKKEKRET</sequence>
<organism evidence="2 3">
    <name type="scientific">Ophiophagus hannah</name>
    <name type="common">King cobra</name>
    <name type="synonym">Naja hannah</name>
    <dbReference type="NCBI Taxonomy" id="8665"/>
    <lineage>
        <taxon>Eukaryota</taxon>
        <taxon>Metazoa</taxon>
        <taxon>Chordata</taxon>
        <taxon>Craniata</taxon>
        <taxon>Vertebrata</taxon>
        <taxon>Euteleostomi</taxon>
        <taxon>Lepidosauria</taxon>
        <taxon>Squamata</taxon>
        <taxon>Bifurcata</taxon>
        <taxon>Unidentata</taxon>
        <taxon>Episquamata</taxon>
        <taxon>Toxicofera</taxon>
        <taxon>Serpentes</taxon>
        <taxon>Colubroidea</taxon>
        <taxon>Elapidae</taxon>
        <taxon>Elapinae</taxon>
        <taxon>Ophiophagus</taxon>
    </lineage>
</organism>
<reference evidence="2 3" key="1">
    <citation type="journal article" date="2013" name="Proc. Natl. Acad. Sci. U.S.A.">
        <title>The king cobra genome reveals dynamic gene evolution and adaptation in the snake venom system.</title>
        <authorList>
            <person name="Vonk F.J."/>
            <person name="Casewell N.R."/>
            <person name="Henkel C.V."/>
            <person name="Heimberg A.M."/>
            <person name="Jansen H.J."/>
            <person name="McCleary R.J."/>
            <person name="Kerkkamp H.M."/>
            <person name="Vos R.A."/>
            <person name="Guerreiro I."/>
            <person name="Calvete J.J."/>
            <person name="Wuster W."/>
            <person name="Woods A.E."/>
            <person name="Logan J.M."/>
            <person name="Harrison R.A."/>
            <person name="Castoe T.A."/>
            <person name="de Koning A.P."/>
            <person name="Pollock D.D."/>
            <person name="Yandell M."/>
            <person name="Calderon D."/>
            <person name="Renjifo C."/>
            <person name="Currier R.B."/>
            <person name="Salgado D."/>
            <person name="Pla D."/>
            <person name="Sanz L."/>
            <person name="Hyder A.S."/>
            <person name="Ribeiro J.M."/>
            <person name="Arntzen J.W."/>
            <person name="van den Thillart G.E."/>
            <person name="Boetzer M."/>
            <person name="Pirovano W."/>
            <person name="Dirks R.P."/>
            <person name="Spaink H.P."/>
            <person name="Duboule D."/>
            <person name="McGlinn E."/>
            <person name="Kini R.M."/>
            <person name="Richardson M.K."/>
        </authorList>
    </citation>
    <scope>NUCLEOTIDE SEQUENCE</scope>
    <source>
        <tissue evidence="2">Blood</tissue>
    </source>
</reference>
<feature type="region of interest" description="Disordered" evidence="1">
    <location>
        <begin position="1"/>
        <end position="47"/>
    </location>
</feature>
<protein>
    <submittedName>
        <fullName evidence="2">Uncharacterized protein</fullName>
    </submittedName>
</protein>